<evidence type="ECO:0000259" key="10">
    <source>
        <dbReference type="PROSITE" id="PS50234"/>
    </source>
</evidence>
<feature type="domain" description="RING-type" evidence="11">
    <location>
        <begin position="776"/>
        <end position="976"/>
    </location>
</feature>
<name>A0A816N176_9BILA</name>
<dbReference type="InterPro" id="IPR036465">
    <property type="entry name" value="vWFA_dom_sf"/>
</dbReference>
<evidence type="ECO:0000256" key="9">
    <source>
        <dbReference type="ARBA" id="ARBA00022833"/>
    </source>
</evidence>
<keyword evidence="3" id="KW-0808">Transferase</keyword>
<comment type="subcellular location">
    <subcellularLocation>
        <location evidence="1">Secreted</location>
    </subcellularLocation>
</comment>
<evidence type="ECO:0000256" key="3">
    <source>
        <dbReference type="ARBA" id="ARBA00022679"/>
    </source>
</evidence>
<dbReference type="InterPro" id="IPR044066">
    <property type="entry name" value="TRIAD_supradom"/>
</dbReference>
<dbReference type="Gene3D" id="1.20.120.1750">
    <property type="match status" value="1"/>
</dbReference>
<reference evidence="12" key="1">
    <citation type="submission" date="2021-02" db="EMBL/GenBank/DDBJ databases">
        <authorList>
            <person name="Nowell W R."/>
        </authorList>
    </citation>
    <scope>NUCLEOTIDE SEQUENCE</scope>
</reference>
<evidence type="ECO:0000256" key="7">
    <source>
        <dbReference type="ARBA" id="ARBA00022771"/>
    </source>
</evidence>
<evidence type="ECO:0000313" key="13">
    <source>
        <dbReference type="Proteomes" id="UP000663856"/>
    </source>
</evidence>
<evidence type="ECO:0000256" key="1">
    <source>
        <dbReference type="ARBA" id="ARBA00004613"/>
    </source>
</evidence>
<dbReference type="Gene3D" id="3.40.50.410">
    <property type="entry name" value="von Willebrand factor, type A domain"/>
    <property type="match status" value="1"/>
</dbReference>
<keyword evidence="8" id="KW-0833">Ubl conjugation pathway</keyword>
<dbReference type="Pfam" id="PF22191">
    <property type="entry name" value="IBR_1"/>
    <property type="match status" value="1"/>
</dbReference>
<evidence type="ECO:0000256" key="4">
    <source>
        <dbReference type="ARBA" id="ARBA00022723"/>
    </source>
</evidence>
<dbReference type="GO" id="GO:0005737">
    <property type="term" value="C:cytoplasm"/>
    <property type="evidence" value="ECO:0007669"/>
    <property type="project" value="TreeGrafter"/>
</dbReference>
<evidence type="ECO:0000259" key="11">
    <source>
        <dbReference type="PROSITE" id="PS51873"/>
    </source>
</evidence>
<dbReference type="InterPro" id="IPR056861">
    <property type="entry name" value="HMCN1-like_VWA"/>
</dbReference>
<dbReference type="AlphaFoldDB" id="A0A816N176"/>
<gene>
    <name evidence="12" type="ORF">WKI299_LOCUS6727</name>
</gene>
<dbReference type="Pfam" id="PF25106">
    <property type="entry name" value="VWA_4"/>
    <property type="match status" value="1"/>
</dbReference>
<feature type="domain" description="VWFA" evidence="10">
    <location>
        <begin position="17"/>
        <end position="214"/>
    </location>
</feature>
<dbReference type="PANTHER" id="PTHR47763:SF1">
    <property type="entry name" value="DUF659 DOMAIN-CONTAINING PROTEIN"/>
    <property type="match status" value="1"/>
</dbReference>
<dbReference type="PANTHER" id="PTHR47763">
    <property type="entry name" value="ALPHA-PROTEIN KINASE VWKA"/>
    <property type="match status" value="1"/>
</dbReference>
<dbReference type="SUPFAM" id="SSF53300">
    <property type="entry name" value="vWA-like"/>
    <property type="match status" value="1"/>
</dbReference>
<evidence type="ECO:0000256" key="5">
    <source>
        <dbReference type="ARBA" id="ARBA00022729"/>
    </source>
</evidence>
<sequence length="981" mass="111291">MSKSLVESKINEELGYRVLFIVDATGSMGAFLNSLAVSLYQVASIMKLTTKEKSEIGILWYRDYDQPIDKVTDFSGYTTDMNKISTFLADLQPIGGGDTPEATKTALNKVLDMNLVDSNTIVLLYTDAPPHHPTTQGSSWALEQKNVKETDWIQLCKLYQKTGCKVFSIINSMHFQTSSFYILLSQYTQGKTFCLTSTDVKTISKATINLFLSLCNAEYQSTGLPGWLNFININVADFDNEDDAQYEDQAYLPSTKSKKLASVNMEAFSAEAIKFMEVDLRFMLDKFEKDDEYKSVVYQILESLMTPQHILALTHNSILGLLWRLVCKQKQDIRRDQLILTLSQTLNTMGLNPALTADTAIVRAWVEESYNAREEIISRIAEITEQVPAIVLTLDKKMTRTELLEITRSCNAEVLRKVMSLLNHLTVVTNKSNLPKNYLPLNMNDSEIFELLPHLLAEGLKFSLRPAALMAMLCVLSKNGILQERAIRFLTGIKGKWLDLASSENNAYAFSKICVKLPEFFTDEENLFFQKLYVIGGLKLNAATRITIQKPFSPKVNEMHYDTKIQCKTCNIVRSTTLFSDVGTSCCALCLPRYNLKYTPEPCAEDKSHLVECGTCKCLYAIVQYAKLYTRPKCFYCRELLETTPYRRCTACQNKYVHFDSTELVTNNGEENTFICAECKHSTTNQNIIDIQVPISTLIDENKTQIYNYLNINIKDNINIFATEWSLFKLKDKIELEPREDAKLLPMPLIHNKKPVLNYTLVFDQIQAWIQSGKSEHVTCYICCNDVPRSRIDDTCGNKSCHADACIECLTSWYEAVKPGGIVLISHLSCPFCKQAPNGKILKKYNKQACTILRPDKKNDIDEHWYYGWCLDCYKVQKAQEKICSGNGDIPELTNFVCDDCAEVRKISKNANSKFCPGINENTKEICGIAISKNGGCNHITCTACHSHWCWLCVKTYGDSIYEHLTEVHGNYGLDDNENEY</sequence>
<keyword evidence="6" id="KW-0677">Repeat</keyword>
<keyword evidence="7" id="KW-0863">Zinc-finger</keyword>
<dbReference type="Proteomes" id="UP000663856">
    <property type="component" value="Unassembled WGS sequence"/>
</dbReference>
<protein>
    <submittedName>
        <fullName evidence="12">Uncharacterized protein</fullName>
    </submittedName>
</protein>
<proteinExistence type="predicted"/>
<evidence type="ECO:0000256" key="6">
    <source>
        <dbReference type="ARBA" id="ARBA00022737"/>
    </source>
</evidence>
<comment type="caution">
    <text evidence="12">The sequence shown here is derived from an EMBL/GenBank/DDBJ whole genome shotgun (WGS) entry which is preliminary data.</text>
</comment>
<dbReference type="SUPFAM" id="SSF57850">
    <property type="entry name" value="RING/U-box"/>
    <property type="match status" value="1"/>
</dbReference>
<evidence type="ECO:0000256" key="8">
    <source>
        <dbReference type="ARBA" id="ARBA00022786"/>
    </source>
</evidence>
<keyword evidence="5" id="KW-0732">Signal</keyword>
<dbReference type="PROSITE" id="PS50234">
    <property type="entry name" value="VWFA"/>
    <property type="match status" value="1"/>
</dbReference>
<dbReference type="InterPro" id="IPR052969">
    <property type="entry name" value="Thr-specific_kinase-like"/>
</dbReference>
<dbReference type="GO" id="GO:0004674">
    <property type="term" value="F:protein serine/threonine kinase activity"/>
    <property type="evidence" value="ECO:0007669"/>
    <property type="project" value="TreeGrafter"/>
</dbReference>
<dbReference type="PROSITE" id="PS51873">
    <property type="entry name" value="TRIAD"/>
    <property type="match status" value="1"/>
</dbReference>
<evidence type="ECO:0000313" key="12">
    <source>
        <dbReference type="EMBL" id="CAF2032250.1"/>
    </source>
</evidence>
<dbReference type="GO" id="GO:0008270">
    <property type="term" value="F:zinc ion binding"/>
    <property type="evidence" value="ECO:0007669"/>
    <property type="project" value="UniProtKB-KW"/>
</dbReference>
<evidence type="ECO:0000256" key="2">
    <source>
        <dbReference type="ARBA" id="ARBA00022525"/>
    </source>
</evidence>
<accession>A0A816N176</accession>
<keyword evidence="4" id="KW-0479">Metal-binding</keyword>
<dbReference type="EMBL" id="CAJNRF010001986">
    <property type="protein sequence ID" value="CAF2032250.1"/>
    <property type="molecule type" value="Genomic_DNA"/>
</dbReference>
<keyword evidence="9" id="KW-0862">Zinc</keyword>
<organism evidence="12 13">
    <name type="scientific">Rotaria magnacalcarata</name>
    <dbReference type="NCBI Taxonomy" id="392030"/>
    <lineage>
        <taxon>Eukaryota</taxon>
        <taxon>Metazoa</taxon>
        <taxon>Spiralia</taxon>
        <taxon>Gnathifera</taxon>
        <taxon>Rotifera</taxon>
        <taxon>Eurotatoria</taxon>
        <taxon>Bdelloidea</taxon>
        <taxon>Philodinida</taxon>
        <taxon>Philodinidae</taxon>
        <taxon>Rotaria</taxon>
    </lineage>
</organism>
<dbReference type="InterPro" id="IPR002035">
    <property type="entry name" value="VWF_A"/>
</dbReference>
<keyword evidence="2" id="KW-0964">Secreted</keyword>